<accession>A0A1F6GPH7</accession>
<protein>
    <submittedName>
        <fullName evidence="1">Uncharacterized protein</fullName>
    </submittedName>
</protein>
<dbReference type="EMBL" id="MFNF01000050">
    <property type="protein sequence ID" value="OGH00077.1"/>
    <property type="molecule type" value="Genomic_DNA"/>
</dbReference>
<comment type="caution">
    <text evidence="1">The sequence shown here is derived from an EMBL/GenBank/DDBJ whole genome shotgun (WGS) entry which is preliminary data.</text>
</comment>
<dbReference type="Proteomes" id="UP000177583">
    <property type="component" value="Unassembled WGS sequence"/>
</dbReference>
<reference evidence="1 2" key="1">
    <citation type="journal article" date="2016" name="Nat. Commun.">
        <title>Thousands of microbial genomes shed light on interconnected biogeochemical processes in an aquifer system.</title>
        <authorList>
            <person name="Anantharaman K."/>
            <person name="Brown C.T."/>
            <person name="Hug L.A."/>
            <person name="Sharon I."/>
            <person name="Castelle C.J."/>
            <person name="Probst A.J."/>
            <person name="Thomas B.C."/>
            <person name="Singh A."/>
            <person name="Wilkins M.J."/>
            <person name="Karaoz U."/>
            <person name="Brodie E.L."/>
            <person name="Williams K.H."/>
            <person name="Hubbard S.S."/>
            <person name="Banfield J.F."/>
        </authorList>
    </citation>
    <scope>NUCLEOTIDE SEQUENCE [LARGE SCALE GENOMIC DNA]</scope>
</reference>
<dbReference type="AlphaFoldDB" id="A0A1F6GPH7"/>
<evidence type="ECO:0000313" key="1">
    <source>
        <dbReference type="EMBL" id="OGH00077.1"/>
    </source>
</evidence>
<name>A0A1F6GPH7_9PROT</name>
<proteinExistence type="predicted"/>
<organism evidence="1 2">
    <name type="scientific">Candidatus Lambdaproteobacteria bacterium RIFOXYD2_FULL_56_26</name>
    <dbReference type="NCBI Taxonomy" id="1817773"/>
    <lineage>
        <taxon>Bacteria</taxon>
        <taxon>Pseudomonadati</taxon>
        <taxon>Pseudomonadota</taxon>
        <taxon>Candidatus Lambdaproteobacteria</taxon>
    </lineage>
</organism>
<evidence type="ECO:0000313" key="2">
    <source>
        <dbReference type="Proteomes" id="UP000177583"/>
    </source>
</evidence>
<sequence>MYPGGQTKKPRLFLRRKDRGFFLPGGFLPGEIWGLDLEGGEVLAVEYAFLQGKHLDSRPAFVFSLSGPAATDGAGPHLP</sequence>
<gene>
    <name evidence="1" type="ORF">A2557_04320</name>
</gene>